<dbReference type="PROSITE" id="PS50968">
    <property type="entry name" value="BIOTINYL_LIPOYL"/>
    <property type="match status" value="1"/>
</dbReference>
<keyword evidence="4" id="KW-0012">Acyltransferase</keyword>
<dbReference type="PANTHER" id="PTHR23151:SF90">
    <property type="entry name" value="DIHYDROLIPOYLLYSINE-RESIDUE ACETYLTRANSFERASE COMPONENT OF PYRUVATE DEHYDROGENASE COMPLEX, MITOCHONDRIAL-RELATED"/>
    <property type="match status" value="1"/>
</dbReference>
<dbReference type="Gene3D" id="4.10.320.10">
    <property type="entry name" value="E3-binding domain"/>
    <property type="match status" value="2"/>
</dbReference>
<dbReference type="PROSITE" id="PS00189">
    <property type="entry name" value="LIPOYL"/>
    <property type="match status" value="1"/>
</dbReference>
<dbReference type="Pfam" id="PF02817">
    <property type="entry name" value="E3_binding"/>
    <property type="match status" value="1"/>
</dbReference>
<dbReference type="Pfam" id="PF00198">
    <property type="entry name" value="2-oxoacid_dh"/>
    <property type="match status" value="1"/>
</dbReference>
<keyword evidence="4" id="KW-0808">Transferase</keyword>
<evidence type="ECO:0000256" key="1">
    <source>
        <dbReference type="ARBA" id="ARBA00001938"/>
    </source>
</evidence>
<dbReference type="EC" id="2.3.1.-" evidence="4"/>
<dbReference type="GO" id="GO:0045254">
    <property type="term" value="C:pyruvate dehydrogenase complex"/>
    <property type="evidence" value="ECO:0007669"/>
    <property type="project" value="InterPro"/>
</dbReference>
<dbReference type="Gene3D" id="2.40.50.100">
    <property type="match status" value="1"/>
</dbReference>
<protein>
    <recommendedName>
        <fullName evidence="4">Dihydrolipoamide acetyltransferase component of pyruvate dehydrogenase complex</fullName>
        <ecNumber evidence="4">2.3.1.-</ecNumber>
    </recommendedName>
</protein>
<sequence length="469" mass="49894">MAEIIIMPKLGFNMNEGKLVEWYKNEGDSIAKGEPLFSVETDKTNMDIEATGDGIVKALLIEAGDAIPVTLPIAVIGAEGEDVSAAIADAKAQLAGGGAAPAEKEEAEAPVEEKKAAAPAPKAEGGRMKITPRARRTAAERELSLEGLDIVGTGWQGGICEQDILDYLESSKIKVTPVAKAMAGAEGIDLESVTGSGANGKIMKEDVEKAIAAKEKTAAQETACACEDGEKKFSPDGKEILEEIPYAGVRKVIGDRLSESKFTAPHLYFTQKVNLEKLLEIRKQVNEAQDKKTSVTDYIARATIIALQKYPEMNSSLVGDTIVKYKSVNLGIAVASPTGLIVPNIKDSQNMSVVELSQASSPLFEKARAGKLAIHEYTGGTFTISNLGMFGIENFTAIINPPEVGILSISSTKDEPVVVTKADGSKEVAIKPMMNIQVSVDHRIIDGLLAAQFVTEIKNLLESPISLLV</sequence>
<dbReference type="InterPro" id="IPR000089">
    <property type="entry name" value="Biotin_lipoyl"/>
</dbReference>
<dbReference type="GO" id="GO:0016746">
    <property type="term" value="F:acyltransferase activity"/>
    <property type="evidence" value="ECO:0007669"/>
    <property type="project" value="UniProtKB-KW"/>
</dbReference>
<evidence type="ECO:0000259" key="7">
    <source>
        <dbReference type="PROSITE" id="PS51826"/>
    </source>
</evidence>
<comment type="caution">
    <text evidence="8">The sequence shown here is derived from an EMBL/GenBank/DDBJ whole genome shotgun (WGS) entry which is preliminary data.</text>
</comment>
<proteinExistence type="inferred from homology"/>
<dbReference type="InterPro" id="IPR036625">
    <property type="entry name" value="E3-bd_dom_sf"/>
</dbReference>
<dbReference type="InterPro" id="IPR003016">
    <property type="entry name" value="2-oxoA_DH_lipoyl-BS"/>
</dbReference>
<comment type="similarity">
    <text evidence="2 4">Belongs to the 2-oxoacid dehydrogenase family.</text>
</comment>
<name>A0A9J6QZ68_9FIRM</name>
<evidence type="ECO:0000256" key="2">
    <source>
        <dbReference type="ARBA" id="ARBA00007317"/>
    </source>
</evidence>
<feature type="domain" description="Lipoyl-binding" evidence="6">
    <location>
        <begin position="2"/>
        <end position="77"/>
    </location>
</feature>
<keyword evidence="3 4" id="KW-0450">Lipoyl</keyword>
<reference evidence="8" key="1">
    <citation type="submission" date="2022-09" db="EMBL/GenBank/DDBJ databases">
        <title>Culturomic study of gut microbiota in children with autism spectrum disorder.</title>
        <authorList>
            <person name="Efimov B.A."/>
            <person name="Chaplin A.V."/>
            <person name="Sokolova S.R."/>
            <person name="Pikina A.P."/>
            <person name="Korzhanova M."/>
            <person name="Belova V."/>
            <person name="Korostin D."/>
        </authorList>
    </citation>
    <scope>NUCLEOTIDE SEQUENCE</scope>
    <source>
        <strain evidence="8">ASD5510</strain>
    </source>
</reference>
<comment type="cofactor">
    <cofactor evidence="1 4">
        <name>(R)-lipoate</name>
        <dbReference type="ChEBI" id="CHEBI:83088"/>
    </cofactor>
</comment>
<dbReference type="PANTHER" id="PTHR23151">
    <property type="entry name" value="DIHYDROLIPOAMIDE ACETYL/SUCCINYL-TRANSFERASE-RELATED"/>
    <property type="match status" value="1"/>
</dbReference>
<dbReference type="InterPro" id="IPR011053">
    <property type="entry name" value="Single_hybrid_motif"/>
</dbReference>
<dbReference type="AlphaFoldDB" id="A0A9J6QZ68"/>
<organism evidence="8 9">
    <name type="scientific">Hominibacterium faecale</name>
    <dbReference type="NCBI Taxonomy" id="2839743"/>
    <lineage>
        <taxon>Bacteria</taxon>
        <taxon>Bacillati</taxon>
        <taxon>Bacillota</taxon>
        <taxon>Clostridia</taxon>
        <taxon>Peptostreptococcales</taxon>
        <taxon>Anaerovoracaceae</taxon>
        <taxon>Hominibacterium</taxon>
    </lineage>
</organism>
<dbReference type="SUPFAM" id="SSF51230">
    <property type="entry name" value="Single hybrid motif"/>
    <property type="match status" value="1"/>
</dbReference>
<dbReference type="EMBL" id="JAOSHN010000013">
    <property type="protein sequence ID" value="MCU7380733.1"/>
    <property type="molecule type" value="Genomic_DNA"/>
</dbReference>
<dbReference type="InterPro" id="IPR004167">
    <property type="entry name" value="PSBD"/>
</dbReference>
<evidence type="ECO:0000259" key="6">
    <source>
        <dbReference type="PROSITE" id="PS50968"/>
    </source>
</evidence>
<dbReference type="RefSeq" id="WP_253019396.1">
    <property type="nucleotide sequence ID" value="NZ_JAOSHN010000013.1"/>
</dbReference>
<evidence type="ECO:0000256" key="4">
    <source>
        <dbReference type="RuleBase" id="RU003423"/>
    </source>
</evidence>
<dbReference type="InterPro" id="IPR023213">
    <property type="entry name" value="CAT-like_dom_sf"/>
</dbReference>
<dbReference type="PROSITE" id="PS51826">
    <property type="entry name" value="PSBD"/>
    <property type="match status" value="1"/>
</dbReference>
<evidence type="ECO:0000313" key="9">
    <source>
        <dbReference type="Proteomes" id="UP001065549"/>
    </source>
</evidence>
<keyword evidence="9" id="KW-1185">Reference proteome</keyword>
<evidence type="ECO:0000256" key="3">
    <source>
        <dbReference type="ARBA" id="ARBA00022823"/>
    </source>
</evidence>
<dbReference type="SUPFAM" id="SSF47005">
    <property type="entry name" value="Peripheral subunit-binding domain of 2-oxo acid dehydrogenase complex"/>
    <property type="match status" value="2"/>
</dbReference>
<evidence type="ECO:0000313" key="8">
    <source>
        <dbReference type="EMBL" id="MCU7380733.1"/>
    </source>
</evidence>
<feature type="domain" description="Peripheral subunit-binding (PSBD)" evidence="7">
    <location>
        <begin position="174"/>
        <end position="211"/>
    </location>
</feature>
<dbReference type="GO" id="GO:0006086">
    <property type="term" value="P:pyruvate decarboxylation to acetyl-CoA"/>
    <property type="evidence" value="ECO:0007669"/>
    <property type="project" value="InterPro"/>
</dbReference>
<dbReference type="SUPFAM" id="SSF52777">
    <property type="entry name" value="CoA-dependent acyltransferases"/>
    <property type="match status" value="1"/>
</dbReference>
<dbReference type="Gene3D" id="3.30.559.10">
    <property type="entry name" value="Chloramphenicol acetyltransferase-like domain"/>
    <property type="match status" value="1"/>
</dbReference>
<evidence type="ECO:0000256" key="5">
    <source>
        <dbReference type="SAM" id="MobiDB-lite"/>
    </source>
</evidence>
<dbReference type="InterPro" id="IPR001078">
    <property type="entry name" value="2-oxoacid_DH_actylTfrase"/>
</dbReference>
<accession>A0A9J6QZ68</accession>
<dbReference type="InterPro" id="IPR045257">
    <property type="entry name" value="E2/Pdx1"/>
</dbReference>
<dbReference type="CDD" id="cd06849">
    <property type="entry name" value="lipoyl_domain"/>
    <property type="match status" value="1"/>
</dbReference>
<feature type="region of interest" description="Disordered" evidence="5">
    <location>
        <begin position="98"/>
        <end position="135"/>
    </location>
</feature>
<dbReference type="Proteomes" id="UP001065549">
    <property type="component" value="Unassembled WGS sequence"/>
</dbReference>
<gene>
    <name evidence="8" type="ORF">OBO34_20680</name>
</gene>
<dbReference type="Pfam" id="PF00364">
    <property type="entry name" value="Biotin_lipoyl"/>
    <property type="match status" value="1"/>
</dbReference>